<dbReference type="AlphaFoldDB" id="A0A7C8I4W5"/>
<name>A0A7C8I4W5_9PLEO</name>
<accession>A0A7C8I4W5</accession>
<sequence length="155" mass="17338">MEVMAGACFKDAVIETIVWRPDGRALFALWMDRCLMVEKVEGRVARKEVGGIRGRWTTSATSPALPRLPAPIWSSSPTSTTPLYASPDHLPICRFRVSLRRLQFLSRILLDRVATPWNRDGPNPGSLRLGTTGTEYKTEEVLNDAGVQFVRRKLG</sequence>
<proteinExistence type="predicted"/>
<reference evidence="1 2" key="1">
    <citation type="submission" date="2020-01" db="EMBL/GenBank/DDBJ databases">
        <authorList>
            <consortium name="DOE Joint Genome Institute"/>
            <person name="Haridas S."/>
            <person name="Albert R."/>
            <person name="Binder M."/>
            <person name="Bloem J."/>
            <person name="Labutti K."/>
            <person name="Salamov A."/>
            <person name="Andreopoulos B."/>
            <person name="Baker S.E."/>
            <person name="Barry K."/>
            <person name="Bills G."/>
            <person name="Bluhm B.H."/>
            <person name="Cannon C."/>
            <person name="Castanera R."/>
            <person name="Culley D.E."/>
            <person name="Daum C."/>
            <person name="Ezra D."/>
            <person name="Gonzalez J.B."/>
            <person name="Henrissat B."/>
            <person name="Kuo A."/>
            <person name="Liang C."/>
            <person name="Lipzen A."/>
            <person name="Lutzoni F."/>
            <person name="Magnuson J."/>
            <person name="Mondo S."/>
            <person name="Nolan M."/>
            <person name="Ohm R."/>
            <person name="Pangilinan J."/>
            <person name="Park H.-J.H."/>
            <person name="Ramirez L."/>
            <person name="Alfaro M."/>
            <person name="Sun H."/>
            <person name="Tritt A."/>
            <person name="Yoshinaga Y."/>
            <person name="Zwiers L.-H.L."/>
            <person name="Turgeon B.G."/>
            <person name="Goodwin S.B."/>
            <person name="Spatafora J.W."/>
            <person name="Crous P.W."/>
            <person name="Grigoriev I.V."/>
        </authorList>
    </citation>
    <scope>NUCLEOTIDE SEQUENCE [LARGE SCALE GENOMIC DNA]</scope>
    <source>
        <strain evidence="1 2">CBS 611.86</strain>
    </source>
</reference>
<comment type="caution">
    <text evidence="1">The sequence shown here is derived from an EMBL/GenBank/DDBJ whole genome shotgun (WGS) entry which is preliminary data.</text>
</comment>
<evidence type="ECO:0000313" key="2">
    <source>
        <dbReference type="Proteomes" id="UP000481861"/>
    </source>
</evidence>
<evidence type="ECO:0000313" key="1">
    <source>
        <dbReference type="EMBL" id="KAF2867273.1"/>
    </source>
</evidence>
<protein>
    <submittedName>
        <fullName evidence="1">Uncharacterized protein</fullName>
    </submittedName>
</protein>
<dbReference type="Proteomes" id="UP000481861">
    <property type="component" value="Unassembled WGS sequence"/>
</dbReference>
<gene>
    <name evidence="1" type="ORF">BDV95DRAFT_188917</name>
</gene>
<organism evidence="1 2">
    <name type="scientific">Massariosphaeria phaeospora</name>
    <dbReference type="NCBI Taxonomy" id="100035"/>
    <lineage>
        <taxon>Eukaryota</taxon>
        <taxon>Fungi</taxon>
        <taxon>Dikarya</taxon>
        <taxon>Ascomycota</taxon>
        <taxon>Pezizomycotina</taxon>
        <taxon>Dothideomycetes</taxon>
        <taxon>Pleosporomycetidae</taxon>
        <taxon>Pleosporales</taxon>
        <taxon>Pleosporales incertae sedis</taxon>
        <taxon>Massariosphaeria</taxon>
    </lineage>
</organism>
<dbReference type="EMBL" id="JAADJZ010000024">
    <property type="protein sequence ID" value="KAF2867273.1"/>
    <property type="molecule type" value="Genomic_DNA"/>
</dbReference>
<keyword evidence="2" id="KW-1185">Reference proteome</keyword>